<comment type="caution">
    <text evidence="1">The sequence shown here is derived from an EMBL/GenBank/DDBJ whole genome shotgun (WGS) entry which is preliminary data.</text>
</comment>
<evidence type="ECO:0008006" key="3">
    <source>
        <dbReference type="Google" id="ProtNLM"/>
    </source>
</evidence>
<dbReference type="RefSeq" id="WP_337890916.1">
    <property type="nucleotide sequence ID" value="NZ_JBAHVI010000010.1"/>
</dbReference>
<dbReference type="Proteomes" id="UP001359781">
    <property type="component" value="Unassembled WGS sequence"/>
</dbReference>
<protein>
    <recommendedName>
        <fullName evidence="3">DUF3168 domain-containing protein</fullName>
    </recommendedName>
</protein>
<accession>A0ABU8P0C4</accession>
<evidence type="ECO:0000313" key="1">
    <source>
        <dbReference type="EMBL" id="MEJ4100727.1"/>
    </source>
</evidence>
<organism evidence="1 2">
    <name type="scientific">Corynebacterium mastitidis</name>
    <dbReference type="NCBI Taxonomy" id="161890"/>
    <lineage>
        <taxon>Bacteria</taxon>
        <taxon>Bacillati</taxon>
        <taxon>Actinomycetota</taxon>
        <taxon>Actinomycetes</taxon>
        <taxon>Mycobacteriales</taxon>
        <taxon>Corynebacteriaceae</taxon>
        <taxon>Corynebacterium</taxon>
    </lineage>
</organism>
<gene>
    <name evidence="1" type="ORF">V5S96_10225</name>
</gene>
<keyword evidence="2" id="KW-1185">Reference proteome</keyword>
<evidence type="ECO:0000313" key="2">
    <source>
        <dbReference type="Proteomes" id="UP001359781"/>
    </source>
</evidence>
<proteinExistence type="predicted"/>
<sequence length="118" mass="12857">MVNETLNRVVTVLREAGITATVDPPRLNPPAVWVTARRLGRSVLGACGGYAVVVDLYLIARDTGIPRALETLDKLLTHTIEVMDEHQWDMDSSALDETVTLPSGGGPLPAYRLTYLID</sequence>
<name>A0ABU8P0C4_9CORY</name>
<dbReference type="EMBL" id="JBAHVJ010000011">
    <property type="protein sequence ID" value="MEJ4100727.1"/>
    <property type="molecule type" value="Genomic_DNA"/>
</dbReference>
<reference evidence="1 2" key="1">
    <citation type="submission" date="2024-02" db="EMBL/GenBank/DDBJ databases">
        <title>Whole genome sequencing and characterization of Corynebacterium isolated from the ocular surface of dry eye disease sufferers.</title>
        <authorList>
            <person name="Naqvi M."/>
        </authorList>
    </citation>
    <scope>NUCLEOTIDE SEQUENCE [LARGE SCALE GENOMIC DNA]</scope>
    <source>
        <strain evidence="1 2">PCRF</strain>
    </source>
</reference>